<evidence type="ECO:0000256" key="5">
    <source>
        <dbReference type="ARBA" id="ARBA00022840"/>
    </source>
</evidence>
<name>A0A2M7CIQ8_9BACT</name>
<feature type="site" description="Interaction with tRNA" evidence="9">
    <location>
        <position position="341"/>
    </location>
</feature>
<accession>A0A2M7CIQ8</accession>
<feature type="region of interest" description="Interaction with tRNA" evidence="9">
    <location>
        <begin position="309"/>
        <end position="310"/>
    </location>
</feature>
<dbReference type="GO" id="GO:0005737">
    <property type="term" value="C:cytoplasm"/>
    <property type="evidence" value="ECO:0007669"/>
    <property type="project" value="UniProtKB-SubCell"/>
</dbReference>
<feature type="active site" description="Cysteine persulfide intermediate" evidence="9">
    <location>
        <position position="198"/>
    </location>
</feature>
<keyword evidence="6 9" id="KW-0694">RNA-binding</keyword>
<keyword evidence="4 9" id="KW-0547">Nucleotide-binding</keyword>
<dbReference type="PANTHER" id="PTHR11933">
    <property type="entry name" value="TRNA 5-METHYLAMINOMETHYL-2-THIOURIDYLATE -METHYLTRANSFERASE"/>
    <property type="match status" value="1"/>
</dbReference>
<dbReference type="InterPro" id="IPR046884">
    <property type="entry name" value="MnmA-like_central"/>
</dbReference>
<comment type="caution">
    <text evidence="9">Lacks conserved residue(s) required for the propagation of feature annotation.</text>
</comment>
<dbReference type="SUPFAM" id="SSF52402">
    <property type="entry name" value="Adenine nucleotide alpha hydrolases-like"/>
    <property type="match status" value="1"/>
</dbReference>
<feature type="binding site" evidence="9">
    <location>
        <position position="130"/>
    </location>
    <ligand>
        <name>ATP</name>
        <dbReference type="ChEBI" id="CHEBI:30616"/>
    </ligand>
</feature>
<comment type="caution">
    <text evidence="12">The sequence shown here is derived from an EMBL/GenBank/DDBJ whole genome shotgun (WGS) entry which is preliminary data.</text>
</comment>
<keyword evidence="2 9" id="KW-0808">Transferase</keyword>
<dbReference type="GO" id="GO:0005524">
    <property type="term" value="F:ATP binding"/>
    <property type="evidence" value="ECO:0007669"/>
    <property type="project" value="UniProtKB-KW"/>
</dbReference>
<dbReference type="NCBIfam" id="TIGR00420">
    <property type="entry name" value="trmU"/>
    <property type="match status" value="1"/>
</dbReference>
<comment type="similarity">
    <text evidence="9">Belongs to the MnmA/TRMU family.</text>
</comment>
<dbReference type="Pfam" id="PF20258">
    <property type="entry name" value="tRNA_Me_trans_C"/>
    <property type="match status" value="1"/>
</dbReference>
<dbReference type="GO" id="GO:0002143">
    <property type="term" value="P:tRNA wobble position uridine thiolation"/>
    <property type="evidence" value="ECO:0007669"/>
    <property type="project" value="TreeGrafter"/>
</dbReference>
<keyword evidence="9" id="KW-0963">Cytoplasm</keyword>
<evidence type="ECO:0000256" key="4">
    <source>
        <dbReference type="ARBA" id="ARBA00022741"/>
    </source>
</evidence>
<sequence length="361" mass="40547">MKKKVLVGLSGGVDSSVSAYLLKKQGYEVISAFILISPPMLQDFFKQKKTITCPWSLDLRLARQVASQLNIPFYIFDFSRNYEKAVLKNFISEYKKGSTPNPDVLCNQAIKFGQFLRIAQKVGADYVATGHYAGKLKNCITRGKDKSKDQSYFLWKLDKNQIQKAIFPLSKLHKSEVRKIASQAKLPTASRPDSQGICFLGQIKVQDFLSHQLKNKPGRIINNKNEILGEHQGLWRYTIGQKIAGLRFTGTSYAGKDIPLLYATRKNLLKNYLLVGPLASPELYSRQIAINQTNFGKFNPSQQTLCQIRYGQAPQKCQVKMQKNSVVVVFEKQQRAVTIGQSLVVYQGDTLVGGGIIKSII</sequence>
<dbReference type="AlphaFoldDB" id="A0A2M7CIQ8"/>
<evidence type="ECO:0000256" key="9">
    <source>
        <dbReference type="HAMAP-Rule" id="MF_00144"/>
    </source>
</evidence>
<feature type="domain" description="tRNA-specific 2-thiouridylase MnmA-like C-terminal" evidence="10">
    <location>
        <begin position="288"/>
        <end position="357"/>
    </location>
</feature>
<dbReference type="InterPro" id="IPR046885">
    <property type="entry name" value="MnmA-like_C"/>
</dbReference>
<evidence type="ECO:0000256" key="6">
    <source>
        <dbReference type="ARBA" id="ARBA00022884"/>
    </source>
</evidence>
<dbReference type="Gene3D" id="2.30.30.280">
    <property type="entry name" value="Adenine nucleotide alpha hydrolases-like domains"/>
    <property type="match status" value="1"/>
</dbReference>
<evidence type="ECO:0000256" key="7">
    <source>
        <dbReference type="ARBA" id="ARBA00023157"/>
    </source>
</evidence>
<dbReference type="GO" id="GO:0000049">
    <property type="term" value="F:tRNA binding"/>
    <property type="evidence" value="ECO:0007669"/>
    <property type="project" value="UniProtKB-KW"/>
</dbReference>
<protein>
    <recommendedName>
        <fullName evidence="9">tRNA-specific 2-thiouridylase MnmA</fullName>
        <ecNumber evidence="9">2.8.1.13</ecNumber>
    </recommendedName>
</protein>
<evidence type="ECO:0000256" key="8">
    <source>
        <dbReference type="ARBA" id="ARBA00051542"/>
    </source>
</evidence>
<evidence type="ECO:0000256" key="2">
    <source>
        <dbReference type="ARBA" id="ARBA00022679"/>
    </source>
</evidence>
<feature type="binding site" evidence="9">
    <location>
        <position position="34"/>
    </location>
    <ligand>
        <name>ATP</name>
        <dbReference type="ChEBI" id="CHEBI:30616"/>
    </ligand>
</feature>
<dbReference type="InterPro" id="IPR023382">
    <property type="entry name" value="MnmA-like_central_sf"/>
</dbReference>
<comment type="function">
    <text evidence="9">Catalyzes the 2-thiolation of uridine at the wobble position (U34) of tRNA, leading to the formation of s(2)U34.</text>
</comment>
<evidence type="ECO:0000259" key="10">
    <source>
        <dbReference type="Pfam" id="PF20258"/>
    </source>
</evidence>
<organism evidence="12 13">
    <name type="scientific">Candidatus Berkelbacteria bacterium CG03_land_8_20_14_0_80_40_36</name>
    <dbReference type="NCBI Taxonomy" id="1974509"/>
    <lineage>
        <taxon>Bacteria</taxon>
        <taxon>Candidatus Berkelbacteria</taxon>
    </lineage>
</organism>
<dbReference type="EC" id="2.8.1.13" evidence="9"/>
<feature type="site" description="Interaction with tRNA" evidence="9">
    <location>
        <position position="131"/>
    </location>
</feature>
<dbReference type="Gene3D" id="3.40.50.620">
    <property type="entry name" value="HUPs"/>
    <property type="match status" value="1"/>
</dbReference>
<dbReference type="Pfam" id="PF20259">
    <property type="entry name" value="tRNA_Me_trans_M"/>
    <property type="match status" value="1"/>
</dbReference>
<comment type="subcellular location">
    <subcellularLocation>
        <location evidence="9">Cytoplasm</location>
    </subcellularLocation>
</comment>
<dbReference type="Proteomes" id="UP000229966">
    <property type="component" value="Unassembled WGS sequence"/>
</dbReference>
<feature type="region of interest" description="Interaction with target base in tRNA" evidence="9">
    <location>
        <begin position="101"/>
        <end position="103"/>
    </location>
</feature>
<feature type="active site" description="Nucleophile" evidence="9">
    <location>
        <position position="106"/>
    </location>
</feature>
<keyword evidence="5 9" id="KW-0067">ATP-binding</keyword>
<evidence type="ECO:0000256" key="3">
    <source>
        <dbReference type="ARBA" id="ARBA00022694"/>
    </source>
</evidence>
<evidence type="ECO:0000256" key="1">
    <source>
        <dbReference type="ARBA" id="ARBA00022555"/>
    </source>
</evidence>
<dbReference type="EMBL" id="PEUM01000029">
    <property type="protein sequence ID" value="PIV25527.1"/>
    <property type="molecule type" value="Genomic_DNA"/>
</dbReference>
<feature type="region of interest" description="Interaction with tRNA" evidence="9">
    <location>
        <begin position="148"/>
        <end position="150"/>
    </location>
</feature>
<feature type="domain" description="tRNA-specific 2-thiouridylase MnmA-like central" evidence="11">
    <location>
        <begin position="206"/>
        <end position="276"/>
    </location>
</feature>
<proteinExistence type="inferred from homology"/>
<dbReference type="InterPro" id="IPR014729">
    <property type="entry name" value="Rossmann-like_a/b/a_fold"/>
</dbReference>
<dbReference type="InterPro" id="IPR004506">
    <property type="entry name" value="MnmA-like"/>
</dbReference>
<dbReference type="PANTHER" id="PTHR11933:SF5">
    <property type="entry name" value="MITOCHONDRIAL TRNA-SPECIFIC 2-THIOURIDYLASE 1"/>
    <property type="match status" value="1"/>
</dbReference>
<dbReference type="NCBIfam" id="NF001138">
    <property type="entry name" value="PRK00143.1"/>
    <property type="match status" value="1"/>
</dbReference>
<dbReference type="CDD" id="cd01998">
    <property type="entry name" value="MnmA_TRMU-like"/>
    <property type="match status" value="1"/>
</dbReference>
<evidence type="ECO:0000313" key="13">
    <source>
        <dbReference type="Proteomes" id="UP000229966"/>
    </source>
</evidence>
<gene>
    <name evidence="9" type="primary">mnmA</name>
    <name evidence="12" type="ORF">COS38_01155</name>
</gene>
<evidence type="ECO:0000313" key="12">
    <source>
        <dbReference type="EMBL" id="PIV25527.1"/>
    </source>
</evidence>
<dbReference type="HAMAP" id="MF_00144">
    <property type="entry name" value="tRNA_thiouridyl_MnmA"/>
    <property type="match status" value="1"/>
</dbReference>
<keyword evidence="3 9" id="KW-0819">tRNA processing</keyword>
<evidence type="ECO:0000259" key="11">
    <source>
        <dbReference type="Pfam" id="PF20259"/>
    </source>
</evidence>
<dbReference type="Gene3D" id="2.40.30.10">
    <property type="entry name" value="Translation factors"/>
    <property type="match status" value="1"/>
</dbReference>
<keyword evidence="7" id="KW-1015">Disulfide bond</keyword>
<comment type="catalytic activity">
    <reaction evidence="8 9">
        <text>S-sulfanyl-L-cysteinyl-[protein] + uridine(34) in tRNA + AH2 + ATP = 2-thiouridine(34) in tRNA + L-cysteinyl-[protein] + A + AMP + diphosphate + H(+)</text>
        <dbReference type="Rhea" id="RHEA:47032"/>
        <dbReference type="Rhea" id="RHEA-COMP:10131"/>
        <dbReference type="Rhea" id="RHEA-COMP:11726"/>
        <dbReference type="Rhea" id="RHEA-COMP:11727"/>
        <dbReference type="Rhea" id="RHEA-COMP:11728"/>
        <dbReference type="ChEBI" id="CHEBI:13193"/>
        <dbReference type="ChEBI" id="CHEBI:15378"/>
        <dbReference type="ChEBI" id="CHEBI:17499"/>
        <dbReference type="ChEBI" id="CHEBI:29950"/>
        <dbReference type="ChEBI" id="CHEBI:30616"/>
        <dbReference type="ChEBI" id="CHEBI:33019"/>
        <dbReference type="ChEBI" id="CHEBI:61963"/>
        <dbReference type="ChEBI" id="CHEBI:65315"/>
        <dbReference type="ChEBI" id="CHEBI:87170"/>
        <dbReference type="ChEBI" id="CHEBI:456215"/>
        <dbReference type="EC" id="2.8.1.13"/>
    </reaction>
</comment>
<keyword evidence="1 9" id="KW-0820">tRNA-binding</keyword>
<feature type="binding site" evidence="9">
    <location>
        <begin position="8"/>
        <end position="15"/>
    </location>
    <ligand>
        <name>ATP</name>
        <dbReference type="ChEBI" id="CHEBI:30616"/>
    </ligand>
</feature>
<dbReference type="Pfam" id="PF03054">
    <property type="entry name" value="tRNA_Me_trans"/>
    <property type="match status" value="1"/>
</dbReference>
<dbReference type="GO" id="GO:0103016">
    <property type="term" value="F:tRNA-uridine 2-sulfurtransferase activity"/>
    <property type="evidence" value="ECO:0007669"/>
    <property type="project" value="UniProtKB-EC"/>
</dbReference>
<reference evidence="13" key="1">
    <citation type="submission" date="2017-09" db="EMBL/GenBank/DDBJ databases">
        <title>Depth-based differentiation of microbial function through sediment-hosted aquifers and enrichment of novel symbionts in the deep terrestrial subsurface.</title>
        <authorList>
            <person name="Probst A.J."/>
            <person name="Ladd B."/>
            <person name="Jarett J.K."/>
            <person name="Geller-Mcgrath D.E."/>
            <person name="Sieber C.M.K."/>
            <person name="Emerson J.B."/>
            <person name="Anantharaman K."/>
            <person name="Thomas B.C."/>
            <person name="Malmstrom R."/>
            <person name="Stieglmeier M."/>
            <person name="Klingl A."/>
            <person name="Woyke T."/>
            <person name="Ryan C.M."/>
            <person name="Banfield J.F."/>
        </authorList>
    </citation>
    <scope>NUCLEOTIDE SEQUENCE [LARGE SCALE GENOMIC DNA]</scope>
</reference>